<dbReference type="Pfam" id="PF19792">
    <property type="entry name" value="DUF6276"/>
    <property type="match status" value="1"/>
</dbReference>
<evidence type="ECO:0000313" key="2">
    <source>
        <dbReference type="Proteomes" id="UP000184357"/>
    </source>
</evidence>
<sequence length="141" mass="14862">MTCPQCDTEVVAFAVSDALRTHAPERTAVASLCPNCLAVEAVDADGPKAIAGDGGPDFSRVHESFPDGDGGVAFALLIGTLPSIALNKESAQALRERAEREGVDVALAFDRLIDAVDGAEIVPEFDLRRRVRQLDSLLDGS</sequence>
<protein>
    <recommendedName>
        <fullName evidence="3">Small CPxCG-related zinc finger protein</fullName>
    </recommendedName>
</protein>
<dbReference type="STRING" id="43928.SAMN05443636_0476"/>
<accession>A0A1M5KEG3</accession>
<name>A0A1M5KEG3_9EURY</name>
<organism evidence="1 2">
    <name type="scientific">Halobaculum gomorrense</name>
    <dbReference type="NCBI Taxonomy" id="43928"/>
    <lineage>
        <taxon>Archaea</taxon>
        <taxon>Methanobacteriati</taxon>
        <taxon>Methanobacteriota</taxon>
        <taxon>Stenosarchaea group</taxon>
        <taxon>Halobacteria</taxon>
        <taxon>Halobacteriales</taxon>
        <taxon>Haloferacaceae</taxon>
        <taxon>Halobaculum</taxon>
    </lineage>
</organism>
<proteinExistence type="predicted"/>
<dbReference type="InterPro" id="IPR046243">
    <property type="entry name" value="DUF6276"/>
</dbReference>
<dbReference type="EMBL" id="FQWV01000001">
    <property type="protein sequence ID" value="SHG51095.1"/>
    <property type="molecule type" value="Genomic_DNA"/>
</dbReference>
<dbReference type="RefSeq" id="WP_073306776.1">
    <property type="nucleotide sequence ID" value="NZ_FQWV01000001.1"/>
</dbReference>
<dbReference type="OrthoDB" id="212944at2157"/>
<dbReference type="Proteomes" id="UP000184357">
    <property type="component" value="Unassembled WGS sequence"/>
</dbReference>
<keyword evidence="2" id="KW-1185">Reference proteome</keyword>
<dbReference type="AlphaFoldDB" id="A0A1M5KEG3"/>
<evidence type="ECO:0008006" key="3">
    <source>
        <dbReference type="Google" id="ProtNLM"/>
    </source>
</evidence>
<gene>
    <name evidence="1" type="ORF">SAMN05443636_0476</name>
</gene>
<reference evidence="1 2" key="1">
    <citation type="submission" date="2016-11" db="EMBL/GenBank/DDBJ databases">
        <authorList>
            <person name="Jaros S."/>
            <person name="Januszkiewicz K."/>
            <person name="Wedrychowicz H."/>
        </authorList>
    </citation>
    <scope>NUCLEOTIDE SEQUENCE [LARGE SCALE GENOMIC DNA]</scope>
    <source>
        <strain evidence="1 2">DSM 9297</strain>
    </source>
</reference>
<evidence type="ECO:0000313" key="1">
    <source>
        <dbReference type="EMBL" id="SHG51095.1"/>
    </source>
</evidence>